<evidence type="ECO:0000313" key="3">
    <source>
        <dbReference type="EMBL" id="MCC9294366.1"/>
    </source>
</evidence>
<keyword evidence="1" id="KW-0238">DNA-binding</keyword>
<evidence type="ECO:0000256" key="1">
    <source>
        <dbReference type="ARBA" id="ARBA00023125"/>
    </source>
</evidence>
<feature type="domain" description="HTH cro/C1-type" evidence="2">
    <location>
        <begin position="7"/>
        <end position="61"/>
    </location>
</feature>
<dbReference type="Gene3D" id="1.10.260.40">
    <property type="entry name" value="lambda repressor-like DNA-binding domains"/>
    <property type="match status" value="1"/>
</dbReference>
<comment type="caution">
    <text evidence="3">The sequence shown here is derived from an EMBL/GenBank/DDBJ whole genome shotgun (WGS) entry which is preliminary data.</text>
</comment>
<sequence length="149" mass="16886">MNIGESIRKIRKIKGLTMKELGNKVGLSEQGIGNYERGDRKPNIEIIDKIAKVLEVTTAELIGDENQTEYIKSMAKETAKKEVNTMYSVIEYVNENYTINKYDLSKIINTDALLDISGLIKDVTLNRLRHYGNIKSNNSNDDKSKDNTD</sequence>
<dbReference type="PANTHER" id="PTHR46558">
    <property type="entry name" value="TRACRIPTIONAL REGULATORY PROTEIN-RELATED-RELATED"/>
    <property type="match status" value="1"/>
</dbReference>
<dbReference type="EMBL" id="JAJJPB010000004">
    <property type="protein sequence ID" value="MCC9294366.1"/>
    <property type="molecule type" value="Genomic_DNA"/>
</dbReference>
<evidence type="ECO:0000259" key="2">
    <source>
        <dbReference type="PROSITE" id="PS50943"/>
    </source>
</evidence>
<dbReference type="SMART" id="SM00530">
    <property type="entry name" value="HTH_XRE"/>
    <property type="match status" value="1"/>
</dbReference>
<protein>
    <submittedName>
        <fullName evidence="3">Helix-turn-helix domain-containing protein</fullName>
    </submittedName>
</protein>
<dbReference type="RefSeq" id="WP_150358615.1">
    <property type="nucleotide sequence ID" value="NZ_JAJJPB010000004.1"/>
</dbReference>
<dbReference type="SUPFAM" id="SSF47413">
    <property type="entry name" value="lambda repressor-like DNA-binding domains"/>
    <property type="match status" value="1"/>
</dbReference>
<dbReference type="InterPro" id="IPR001387">
    <property type="entry name" value="Cro/C1-type_HTH"/>
</dbReference>
<reference evidence="3" key="1">
    <citation type="submission" date="2021-11" db="EMBL/GenBank/DDBJ databases">
        <authorList>
            <person name="Qingchun L."/>
            <person name="Dong Z."/>
            <person name="Zongwei Q."/>
            <person name="Jia Z."/>
            <person name="Duotao L."/>
        </authorList>
    </citation>
    <scope>NUCLEOTIDE SEQUENCE</scope>
    <source>
        <strain evidence="3">WLY-B-L2</strain>
    </source>
</reference>
<dbReference type="PROSITE" id="PS50943">
    <property type="entry name" value="HTH_CROC1"/>
    <property type="match status" value="1"/>
</dbReference>
<dbReference type="InterPro" id="IPR010982">
    <property type="entry name" value="Lambda_DNA-bd_dom_sf"/>
</dbReference>
<dbReference type="PANTHER" id="PTHR46558:SF11">
    <property type="entry name" value="HTH-TYPE TRANSCRIPTIONAL REGULATOR XRE"/>
    <property type="match status" value="1"/>
</dbReference>
<dbReference type="Proteomes" id="UP001165422">
    <property type="component" value="Unassembled WGS sequence"/>
</dbReference>
<organism evidence="3 4">
    <name type="scientific">Clostridium aromativorans</name>
    <dbReference type="NCBI Taxonomy" id="2836848"/>
    <lineage>
        <taxon>Bacteria</taxon>
        <taxon>Bacillati</taxon>
        <taxon>Bacillota</taxon>
        <taxon>Clostridia</taxon>
        <taxon>Eubacteriales</taxon>
        <taxon>Clostridiaceae</taxon>
        <taxon>Clostridium</taxon>
    </lineage>
</organism>
<name>A0ABS8N3I3_9CLOT</name>
<proteinExistence type="predicted"/>
<accession>A0ABS8N3I3</accession>
<dbReference type="CDD" id="cd00093">
    <property type="entry name" value="HTH_XRE"/>
    <property type="match status" value="1"/>
</dbReference>
<evidence type="ECO:0000313" key="4">
    <source>
        <dbReference type="Proteomes" id="UP001165422"/>
    </source>
</evidence>
<keyword evidence="4" id="KW-1185">Reference proteome</keyword>
<gene>
    <name evidence="3" type="ORF">LN736_05690</name>
</gene>
<dbReference type="Pfam" id="PF01381">
    <property type="entry name" value="HTH_3"/>
    <property type="match status" value="1"/>
</dbReference>